<comment type="catalytic activity">
    <reaction evidence="10">
        <text>8-oxo-dGTP + H2O = 8-oxo-dGMP + diphosphate + H(+)</text>
        <dbReference type="Rhea" id="RHEA:31575"/>
        <dbReference type="ChEBI" id="CHEBI:15377"/>
        <dbReference type="ChEBI" id="CHEBI:15378"/>
        <dbReference type="ChEBI" id="CHEBI:33019"/>
        <dbReference type="ChEBI" id="CHEBI:63224"/>
        <dbReference type="ChEBI" id="CHEBI:77896"/>
        <dbReference type="EC" id="3.6.1.55"/>
    </reaction>
</comment>
<dbReference type="PROSITE" id="PS00893">
    <property type="entry name" value="NUDIX_BOX"/>
    <property type="match status" value="1"/>
</dbReference>
<gene>
    <name evidence="14" type="ORF">B4167_3170</name>
    <name evidence="13" type="ORF">BT1A1_2897</name>
</gene>
<keyword evidence="3" id="KW-0515">Mutator protein</keyword>
<dbReference type="Proteomes" id="UP000032076">
    <property type="component" value="Unassembled WGS sequence"/>
</dbReference>
<evidence type="ECO:0000256" key="9">
    <source>
        <dbReference type="ARBA" id="ARBA00023204"/>
    </source>
</evidence>
<dbReference type="EMBL" id="JXLU01000104">
    <property type="protein sequence ID" value="KIO71988.1"/>
    <property type="molecule type" value="Genomic_DNA"/>
</dbReference>
<evidence type="ECO:0000256" key="3">
    <source>
        <dbReference type="ARBA" id="ARBA00022457"/>
    </source>
</evidence>
<dbReference type="EC" id="3.6.1.55" evidence="11"/>
<dbReference type="Proteomes" id="UP000040576">
    <property type="component" value="Unassembled WGS sequence"/>
</dbReference>
<dbReference type="PROSITE" id="PS51462">
    <property type="entry name" value="NUDIX"/>
    <property type="match status" value="1"/>
</dbReference>
<dbReference type="PATRIC" id="fig|35841.7.peg.223"/>
<dbReference type="EMBL" id="CCRF01000083">
    <property type="protein sequence ID" value="CEE02687.1"/>
    <property type="molecule type" value="Genomic_DNA"/>
</dbReference>
<reference evidence="13 16" key="1">
    <citation type="submission" date="2014-07" db="EMBL/GenBank/DDBJ databases">
        <authorList>
            <person name="Wibberg Daniel"/>
        </authorList>
    </citation>
    <scope>NUCLEOTIDE SEQUENCE [LARGE SCALE GENOMIC DNA]</scope>
</reference>
<evidence type="ECO:0000256" key="2">
    <source>
        <dbReference type="ARBA" id="ARBA00005582"/>
    </source>
</evidence>
<dbReference type="PANTHER" id="PTHR47707">
    <property type="entry name" value="8-OXO-DGTP DIPHOSPHATASE"/>
    <property type="match status" value="1"/>
</dbReference>
<evidence type="ECO:0000256" key="6">
    <source>
        <dbReference type="ARBA" id="ARBA00022763"/>
    </source>
</evidence>
<keyword evidence="9" id="KW-0234">DNA repair</keyword>
<keyword evidence="7" id="KW-0378">Hydrolase</keyword>
<evidence type="ECO:0000256" key="4">
    <source>
        <dbReference type="ARBA" id="ARBA00022705"/>
    </source>
</evidence>
<evidence type="ECO:0000313" key="15">
    <source>
        <dbReference type="Proteomes" id="UP000032076"/>
    </source>
</evidence>
<dbReference type="Pfam" id="PF00293">
    <property type="entry name" value="NUDIX"/>
    <property type="match status" value="1"/>
</dbReference>
<name>A0A090IY79_9BACI</name>
<evidence type="ECO:0000256" key="8">
    <source>
        <dbReference type="ARBA" id="ARBA00022842"/>
    </source>
</evidence>
<keyword evidence="5" id="KW-0479">Metal-binding</keyword>
<evidence type="ECO:0000256" key="7">
    <source>
        <dbReference type="ARBA" id="ARBA00022801"/>
    </source>
</evidence>
<dbReference type="GO" id="GO:0006281">
    <property type="term" value="P:DNA repair"/>
    <property type="evidence" value="ECO:0007669"/>
    <property type="project" value="UniProtKB-KW"/>
</dbReference>
<reference evidence="14 15" key="2">
    <citation type="submission" date="2015-01" db="EMBL/GenBank/DDBJ databases">
        <title>Draft Genome Sequences of Four Bacillus thermoamylovorans Strains, Isolated From Food Products.</title>
        <authorList>
            <person name="Krawcyk A.O."/>
            <person name="Berendsen E.M."/>
            <person name="Eijlander R.T."/>
            <person name="de Jong A."/>
            <person name="Wells-Bennik M."/>
            <person name="Kuipers O.P."/>
        </authorList>
    </citation>
    <scope>NUCLEOTIDE SEQUENCE [LARGE SCALE GENOMIC DNA]</scope>
    <source>
        <strain evidence="14 15">B4167</strain>
    </source>
</reference>
<dbReference type="GO" id="GO:0035539">
    <property type="term" value="F:8-oxo-7,8-dihydrodeoxyguanosine triphosphate pyrophosphatase activity"/>
    <property type="evidence" value="ECO:0007669"/>
    <property type="project" value="UniProtKB-EC"/>
</dbReference>
<evidence type="ECO:0000256" key="5">
    <source>
        <dbReference type="ARBA" id="ARBA00022723"/>
    </source>
</evidence>
<dbReference type="GO" id="GO:0008413">
    <property type="term" value="F:8-oxo-7,8-dihydroguanosine triphosphate pyrophosphatase activity"/>
    <property type="evidence" value="ECO:0007669"/>
    <property type="project" value="TreeGrafter"/>
</dbReference>
<evidence type="ECO:0000313" key="16">
    <source>
        <dbReference type="Proteomes" id="UP000040576"/>
    </source>
</evidence>
<keyword evidence="6" id="KW-0227">DNA damage</keyword>
<dbReference type="CDD" id="cd04693">
    <property type="entry name" value="NUDIX_Hydrolase"/>
    <property type="match status" value="1"/>
</dbReference>
<evidence type="ECO:0000313" key="14">
    <source>
        <dbReference type="EMBL" id="KIO71988.1"/>
    </source>
</evidence>
<organism evidence="13 16">
    <name type="scientific">Caldibacillus thermoamylovorans</name>
    <dbReference type="NCBI Taxonomy" id="35841"/>
    <lineage>
        <taxon>Bacteria</taxon>
        <taxon>Bacillati</taxon>
        <taxon>Bacillota</taxon>
        <taxon>Bacilli</taxon>
        <taxon>Bacillales</taxon>
        <taxon>Bacillaceae</taxon>
        <taxon>Caldibacillus</taxon>
    </lineage>
</organism>
<evidence type="ECO:0000256" key="10">
    <source>
        <dbReference type="ARBA" id="ARBA00035861"/>
    </source>
</evidence>
<sequence length="161" mass="18687">MELWDVYDINRKKTGKTHLRSVPLPEGSYHLVVHAIIENERGEVLISKRHPTKPYGNLWECNGGSVLAGETSLQGILREIKEEIGMDLNPDNGKIIHQETRDCSHYDLWYFQQNANIHDLALQAEEVSDAKWVNQKEYDVMVTNQEIVPSIDHYFRLVFKK</sequence>
<evidence type="ECO:0000259" key="12">
    <source>
        <dbReference type="PROSITE" id="PS51462"/>
    </source>
</evidence>
<evidence type="ECO:0000256" key="11">
    <source>
        <dbReference type="ARBA" id="ARBA00038905"/>
    </source>
</evidence>
<dbReference type="Gene3D" id="3.90.79.10">
    <property type="entry name" value="Nucleoside Triphosphate Pyrophosphohydrolase"/>
    <property type="match status" value="1"/>
</dbReference>
<keyword evidence="16" id="KW-1185">Reference proteome</keyword>
<protein>
    <recommendedName>
        <fullName evidence="11">8-oxo-dGTP diphosphatase</fullName>
        <ecNumber evidence="11">3.6.1.55</ecNumber>
    </recommendedName>
</protein>
<dbReference type="RefSeq" id="WP_034772437.1">
    <property type="nucleotide sequence ID" value="NZ_CCRF01000083.1"/>
</dbReference>
<dbReference type="GO" id="GO:0046872">
    <property type="term" value="F:metal ion binding"/>
    <property type="evidence" value="ECO:0007669"/>
    <property type="project" value="UniProtKB-KW"/>
</dbReference>
<proteinExistence type="inferred from homology"/>
<dbReference type="PANTHER" id="PTHR47707:SF1">
    <property type="entry name" value="NUDIX HYDROLASE FAMILY PROTEIN"/>
    <property type="match status" value="1"/>
</dbReference>
<dbReference type="SUPFAM" id="SSF55811">
    <property type="entry name" value="Nudix"/>
    <property type="match status" value="1"/>
</dbReference>
<evidence type="ECO:0000313" key="13">
    <source>
        <dbReference type="EMBL" id="CEE02687.1"/>
    </source>
</evidence>
<evidence type="ECO:0000256" key="1">
    <source>
        <dbReference type="ARBA" id="ARBA00001946"/>
    </source>
</evidence>
<dbReference type="AlphaFoldDB" id="A0A090IY79"/>
<dbReference type="InterPro" id="IPR000086">
    <property type="entry name" value="NUDIX_hydrolase_dom"/>
</dbReference>
<dbReference type="GeneID" id="92962252"/>
<dbReference type="InterPro" id="IPR020084">
    <property type="entry name" value="NUDIX_hydrolase_CS"/>
</dbReference>
<keyword evidence="8" id="KW-0460">Magnesium</keyword>
<dbReference type="OrthoDB" id="9786032at2"/>
<keyword evidence="4" id="KW-0235">DNA replication</keyword>
<dbReference type="InterPro" id="IPR015797">
    <property type="entry name" value="NUDIX_hydrolase-like_dom_sf"/>
</dbReference>
<comment type="cofactor">
    <cofactor evidence="1">
        <name>Mg(2+)</name>
        <dbReference type="ChEBI" id="CHEBI:18420"/>
    </cofactor>
</comment>
<accession>A0A090IY79</accession>
<dbReference type="InterPro" id="IPR047127">
    <property type="entry name" value="MutT-like"/>
</dbReference>
<dbReference type="GO" id="GO:0044715">
    <property type="term" value="F:8-oxo-dGDP phosphatase activity"/>
    <property type="evidence" value="ECO:0007669"/>
    <property type="project" value="TreeGrafter"/>
</dbReference>
<dbReference type="GO" id="GO:0044716">
    <property type="term" value="F:8-oxo-GDP phosphatase activity"/>
    <property type="evidence" value="ECO:0007669"/>
    <property type="project" value="TreeGrafter"/>
</dbReference>
<feature type="domain" description="Nudix hydrolase" evidence="12">
    <location>
        <begin position="28"/>
        <end position="155"/>
    </location>
</feature>
<dbReference type="GO" id="GO:0006260">
    <property type="term" value="P:DNA replication"/>
    <property type="evidence" value="ECO:0007669"/>
    <property type="project" value="UniProtKB-KW"/>
</dbReference>
<comment type="similarity">
    <text evidence="2">Belongs to the Nudix hydrolase family.</text>
</comment>